<dbReference type="EMBL" id="JABFAC010000002">
    <property type="protein sequence ID" value="MBA0606420.1"/>
    <property type="molecule type" value="Genomic_DNA"/>
</dbReference>
<protein>
    <submittedName>
        <fullName evidence="1">Uncharacterized protein</fullName>
    </submittedName>
</protein>
<reference evidence="1 2" key="1">
    <citation type="journal article" date="2019" name="Genome Biol. Evol.">
        <title>Insights into the evolution of the New World diploid cottons (Gossypium, subgenus Houzingenia) based on genome sequencing.</title>
        <authorList>
            <person name="Grover C.E."/>
            <person name="Arick M.A. 2nd"/>
            <person name="Thrash A."/>
            <person name="Conover J.L."/>
            <person name="Sanders W.S."/>
            <person name="Peterson D.G."/>
            <person name="Frelichowski J.E."/>
            <person name="Scheffler J.A."/>
            <person name="Scheffler B.E."/>
            <person name="Wendel J.F."/>
        </authorList>
    </citation>
    <scope>NUCLEOTIDE SEQUENCE [LARGE SCALE GENOMIC DNA]</scope>
    <source>
        <strain evidence="1">27</strain>
        <tissue evidence="1">Leaf</tissue>
    </source>
</reference>
<dbReference type="Proteomes" id="UP000593561">
    <property type="component" value="Unassembled WGS sequence"/>
</dbReference>
<name>A0A7J8QYQ9_GOSDV</name>
<sequence>MDDGIEQISTLITNAAMLLVESMQAIGLELKGLTEDKRYRALSKIPDHQLFLQFMTRRNPSGPLLFDSEIESTYHRNRREARQSRENIVDGQEEIIITEEMGDNQNNQLPSAVVANPDPVHHIILPSNIETNPMEQFHEITVRDKEGLVETIQELRHEIVVNNDKVKETPPKNVMEPCSSPCDRNRTTYKELMLQIDELDEWWSHVKEKPKKHDEEPKRHHDKHVNGTNQFKVGDKVLLDKTDPRLATLELDANGSNLFMVLNIFPYGTVEVSHSEFGIFK</sequence>
<evidence type="ECO:0000313" key="1">
    <source>
        <dbReference type="EMBL" id="MBA0606420.1"/>
    </source>
</evidence>
<comment type="caution">
    <text evidence="1">The sequence shown here is derived from an EMBL/GenBank/DDBJ whole genome shotgun (WGS) entry which is preliminary data.</text>
</comment>
<accession>A0A7J8QYQ9</accession>
<feature type="non-terminal residue" evidence="1">
    <location>
        <position position="281"/>
    </location>
</feature>
<dbReference type="AlphaFoldDB" id="A0A7J8QYQ9"/>
<organism evidence="1 2">
    <name type="scientific">Gossypium davidsonii</name>
    <name type="common">Davidson's cotton</name>
    <name type="synonym">Gossypium klotzschianum subsp. davidsonii</name>
    <dbReference type="NCBI Taxonomy" id="34287"/>
    <lineage>
        <taxon>Eukaryota</taxon>
        <taxon>Viridiplantae</taxon>
        <taxon>Streptophyta</taxon>
        <taxon>Embryophyta</taxon>
        <taxon>Tracheophyta</taxon>
        <taxon>Spermatophyta</taxon>
        <taxon>Magnoliopsida</taxon>
        <taxon>eudicotyledons</taxon>
        <taxon>Gunneridae</taxon>
        <taxon>Pentapetalae</taxon>
        <taxon>rosids</taxon>
        <taxon>malvids</taxon>
        <taxon>Malvales</taxon>
        <taxon>Malvaceae</taxon>
        <taxon>Malvoideae</taxon>
        <taxon>Gossypium</taxon>
    </lineage>
</organism>
<gene>
    <name evidence="1" type="ORF">Godav_018880</name>
</gene>
<keyword evidence="2" id="KW-1185">Reference proteome</keyword>
<proteinExistence type="predicted"/>
<evidence type="ECO:0000313" key="2">
    <source>
        <dbReference type="Proteomes" id="UP000593561"/>
    </source>
</evidence>